<reference evidence="2 3" key="1">
    <citation type="submission" date="2023-10" db="EMBL/GenBank/DDBJ databases">
        <title>Bacteria for the degradation of biodegradable plastic PBAT(Polybutylene adipate terephthalate).</title>
        <authorList>
            <person name="Weon H.-Y."/>
            <person name="Yeon J."/>
        </authorList>
    </citation>
    <scope>NUCLEOTIDE SEQUENCE [LARGE SCALE GENOMIC DNA]</scope>
    <source>
        <strain evidence="2 3">SBD 7-3</strain>
    </source>
</reference>
<dbReference type="RefSeq" id="WP_316703977.1">
    <property type="nucleotide sequence ID" value="NZ_CP136336.1"/>
</dbReference>
<accession>A0ABZ0D7G0</accession>
<dbReference type="Proteomes" id="UP001303946">
    <property type="component" value="Chromosome"/>
</dbReference>
<sequence length="282" mass="30880">MFLLGRSLLVTALAALAAAAHAAPESAQALRERHAQLAAQMEQSPFQRPLVVQSSDGGNALSGSVDAVMPQPFALAREHLQQPGALCEILMLQVNTKQCVVNGQELVVHIGRKNDQPLEDAYRVAFNLKPLASTDDYMSLRLGADSGPFSTRDFRIQLQAIPLDGGKRTYLHLGYSYGMGMAAKLAMQGYFATAGAGKVGFTRTGGDAYIGGMRGAIERNTMRYYLAIEAYLASLAAPAPQQRAQRLERWFSATEQYARQLHEVERGEYLAMKQREFRRLGA</sequence>
<name>A0ABZ0D7G0_9BURK</name>
<keyword evidence="1" id="KW-0732">Signal</keyword>
<proteinExistence type="predicted"/>
<feature type="chain" id="PRO_5046212705" evidence="1">
    <location>
        <begin position="23"/>
        <end position="282"/>
    </location>
</feature>
<protein>
    <submittedName>
        <fullName evidence="2">Uncharacterized protein</fullName>
    </submittedName>
</protein>
<gene>
    <name evidence="2" type="ORF">RXV79_04135</name>
</gene>
<keyword evidence="3" id="KW-1185">Reference proteome</keyword>
<evidence type="ECO:0000256" key="1">
    <source>
        <dbReference type="SAM" id="SignalP"/>
    </source>
</evidence>
<evidence type="ECO:0000313" key="3">
    <source>
        <dbReference type="Proteomes" id="UP001303946"/>
    </source>
</evidence>
<feature type="signal peptide" evidence="1">
    <location>
        <begin position="1"/>
        <end position="22"/>
    </location>
</feature>
<dbReference type="EMBL" id="CP136336">
    <property type="protein sequence ID" value="WOB10978.1"/>
    <property type="molecule type" value="Genomic_DNA"/>
</dbReference>
<evidence type="ECO:0000313" key="2">
    <source>
        <dbReference type="EMBL" id="WOB10978.1"/>
    </source>
</evidence>
<organism evidence="2 3">
    <name type="scientific">Piscinibacter gummiphilus</name>
    <dbReference type="NCBI Taxonomy" id="946333"/>
    <lineage>
        <taxon>Bacteria</taxon>
        <taxon>Pseudomonadati</taxon>
        <taxon>Pseudomonadota</taxon>
        <taxon>Betaproteobacteria</taxon>
        <taxon>Burkholderiales</taxon>
        <taxon>Sphaerotilaceae</taxon>
        <taxon>Piscinibacter</taxon>
    </lineage>
</organism>